<feature type="transmembrane region" description="Helical" evidence="1">
    <location>
        <begin position="141"/>
        <end position="166"/>
    </location>
</feature>
<keyword evidence="1" id="KW-1133">Transmembrane helix</keyword>
<keyword evidence="4" id="KW-1185">Reference proteome</keyword>
<keyword evidence="1" id="KW-0472">Membrane</keyword>
<dbReference type="EMBL" id="JBGEHV010000012">
    <property type="protein sequence ID" value="MEY8039537.1"/>
    <property type="molecule type" value="Genomic_DNA"/>
</dbReference>
<dbReference type="Proteomes" id="UP001564626">
    <property type="component" value="Unassembled WGS sequence"/>
</dbReference>
<dbReference type="InterPro" id="IPR009936">
    <property type="entry name" value="DUF1468"/>
</dbReference>
<dbReference type="Pfam" id="PF07331">
    <property type="entry name" value="TctB"/>
    <property type="match status" value="1"/>
</dbReference>
<sequence length="167" mass="17298">MTAARDETSSAAPPRRTADLLVAALVTGIGAFLLHGAATMDVPDTAGFLGPRFFPTAVGAFLAGLGVLSAIRTFWRGRTAAEPPRDRVDWKPLGVVGATLLLHLLLLDVLGWIIAGALLFWGVSYALGSRRVLRDLGISFVVAAAVQLGFSAGLGLNLPAGILLGVV</sequence>
<keyword evidence="1" id="KW-0812">Transmembrane</keyword>
<feature type="transmembrane region" description="Helical" evidence="1">
    <location>
        <begin position="53"/>
        <end position="75"/>
    </location>
</feature>
<feature type="domain" description="DUF1468" evidence="2">
    <location>
        <begin position="22"/>
        <end position="159"/>
    </location>
</feature>
<dbReference type="RefSeq" id="WP_345359620.1">
    <property type="nucleotide sequence ID" value="NZ_BAABII010000004.1"/>
</dbReference>
<evidence type="ECO:0000259" key="2">
    <source>
        <dbReference type="Pfam" id="PF07331"/>
    </source>
</evidence>
<gene>
    <name evidence="3" type="ORF">AB8O55_09020</name>
</gene>
<feature type="transmembrane region" description="Helical" evidence="1">
    <location>
        <begin position="95"/>
        <end position="121"/>
    </location>
</feature>
<name>A0ABV4CHF2_9PSEU</name>
<protein>
    <submittedName>
        <fullName evidence="3">Tripartite tricarboxylate transporter TctB family protein</fullName>
    </submittedName>
</protein>
<evidence type="ECO:0000313" key="4">
    <source>
        <dbReference type="Proteomes" id="UP001564626"/>
    </source>
</evidence>
<proteinExistence type="predicted"/>
<feature type="transmembrane region" description="Helical" evidence="1">
    <location>
        <begin position="20"/>
        <end position="38"/>
    </location>
</feature>
<organism evidence="3 4">
    <name type="scientific">Saccharopolyspora cebuensis</name>
    <dbReference type="NCBI Taxonomy" id="418759"/>
    <lineage>
        <taxon>Bacteria</taxon>
        <taxon>Bacillati</taxon>
        <taxon>Actinomycetota</taxon>
        <taxon>Actinomycetes</taxon>
        <taxon>Pseudonocardiales</taxon>
        <taxon>Pseudonocardiaceae</taxon>
        <taxon>Saccharopolyspora</taxon>
    </lineage>
</organism>
<accession>A0ABV4CHF2</accession>
<evidence type="ECO:0000313" key="3">
    <source>
        <dbReference type="EMBL" id="MEY8039537.1"/>
    </source>
</evidence>
<comment type="caution">
    <text evidence="3">The sequence shown here is derived from an EMBL/GenBank/DDBJ whole genome shotgun (WGS) entry which is preliminary data.</text>
</comment>
<evidence type="ECO:0000256" key="1">
    <source>
        <dbReference type="SAM" id="Phobius"/>
    </source>
</evidence>
<reference evidence="3 4" key="1">
    <citation type="submission" date="2024-08" db="EMBL/GenBank/DDBJ databases">
        <title>Genome mining of Saccharopolyspora cebuensis PGLac3 from Nigerian medicinal plant.</title>
        <authorList>
            <person name="Ezeobiora C.E."/>
            <person name="Igbokwe N.H."/>
            <person name="Amin D.H."/>
            <person name="Mendie U.E."/>
        </authorList>
    </citation>
    <scope>NUCLEOTIDE SEQUENCE [LARGE SCALE GENOMIC DNA]</scope>
    <source>
        <strain evidence="3 4">PGLac3</strain>
    </source>
</reference>